<evidence type="ECO:0000256" key="1">
    <source>
        <dbReference type="SAM" id="MobiDB-lite"/>
    </source>
</evidence>
<feature type="region of interest" description="Disordered" evidence="1">
    <location>
        <begin position="1"/>
        <end position="44"/>
    </location>
</feature>
<dbReference type="EMBL" id="BOPG01000100">
    <property type="protein sequence ID" value="GIJ63653.1"/>
    <property type="molecule type" value="Genomic_DNA"/>
</dbReference>
<evidence type="ECO:0000313" key="2">
    <source>
        <dbReference type="EMBL" id="GIJ63653.1"/>
    </source>
</evidence>
<reference evidence="2" key="1">
    <citation type="submission" date="2021-01" db="EMBL/GenBank/DDBJ databases">
        <title>Whole genome shotgun sequence of Virgisporangium aurantiacum NBRC 16421.</title>
        <authorList>
            <person name="Komaki H."/>
            <person name="Tamura T."/>
        </authorList>
    </citation>
    <scope>NUCLEOTIDE SEQUENCE</scope>
    <source>
        <strain evidence="2">NBRC 16421</strain>
    </source>
</reference>
<name>A0A8J3ZLF5_9ACTN</name>
<feature type="compositionally biased region" description="Basic and acidic residues" evidence="1">
    <location>
        <begin position="1"/>
        <end position="40"/>
    </location>
</feature>
<gene>
    <name evidence="2" type="ORF">Vau01_111690</name>
</gene>
<dbReference type="Proteomes" id="UP000612585">
    <property type="component" value="Unassembled WGS sequence"/>
</dbReference>
<organism evidence="2 3">
    <name type="scientific">Virgisporangium aurantiacum</name>
    <dbReference type="NCBI Taxonomy" id="175570"/>
    <lineage>
        <taxon>Bacteria</taxon>
        <taxon>Bacillati</taxon>
        <taxon>Actinomycetota</taxon>
        <taxon>Actinomycetes</taxon>
        <taxon>Micromonosporales</taxon>
        <taxon>Micromonosporaceae</taxon>
        <taxon>Virgisporangium</taxon>
    </lineage>
</organism>
<comment type="caution">
    <text evidence="2">The sequence shown here is derived from an EMBL/GenBank/DDBJ whole genome shotgun (WGS) entry which is preliminary data.</text>
</comment>
<feature type="region of interest" description="Disordered" evidence="1">
    <location>
        <begin position="159"/>
        <end position="207"/>
    </location>
</feature>
<keyword evidence="3" id="KW-1185">Reference proteome</keyword>
<protein>
    <recommendedName>
        <fullName evidence="4">Homeodomain-like domain-containing protein</fullName>
    </recommendedName>
</protein>
<dbReference type="RefSeq" id="WP_204010664.1">
    <property type="nucleotide sequence ID" value="NZ_BOPG01000100.1"/>
</dbReference>
<proteinExistence type="predicted"/>
<dbReference type="AlphaFoldDB" id="A0A8J3ZLF5"/>
<evidence type="ECO:0000313" key="3">
    <source>
        <dbReference type="Proteomes" id="UP000612585"/>
    </source>
</evidence>
<feature type="region of interest" description="Disordered" evidence="1">
    <location>
        <begin position="289"/>
        <end position="320"/>
    </location>
</feature>
<accession>A0A8J3ZLF5</accession>
<evidence type="ECO:0008006" key="4">
    <source>
        <dbReference type="Google" id="ProtNLM"/>
    </source>
</evidence>
<sequence length="320" mass="34913">METPPDRRPATGRWPQRDEPQRNGPERDGPQRDPVSHPVRDAPAAVEAECAVGLPLSLAEREAAAEWILVSHPHWSDRAVAAVTGLAAGTVAVIRRRRSDGAPQPPVRIGRDGRTRPLNAAAGRRLAGDFIAGHPDASLREIARAAGISVGTARDVRARISRGEDPVPVGRRGASEPAGTDPAAGVPRSRHSGAGDSDADRHQPAVVRSECLRDPTVILDDLRRDPSLRFTDRGRRFLRWLDTWAAGPLGREAHLEQLPAHCAYAVAELARSCSQRWAEFADQLDRMTRVADDPPGRTPAQNERLNSFDRRNYEGHSLSK</sequence>